<reference evidence="2 3" key="1">
    <citation type="submission" date="2015-01" db="EMBL/GenBank/DDBJ databases">
        <title>The Genome Sequence of Exophiala oligosperma CBS72588.</title>
        <authorList>
            <consortium name="The Broad Institute Genomics Platform"/>
            <person name="Cuomo C."/>
            <person name="de Hoog S."/>
            <person name="Gorbushina A."/>
            <person name="Stielow B."/>
            <person name="Teixiera M."/>
            <person name="Abouelleil A."/>
            <person name="Chapman S.B."/>
            <person name="Priest M."/>
            <person name="Young S.K."/>
            <person name="Wortman J."/>
            <person name="Nusbaum C."/>
            <person name="Birren B."/>
        </authorList>
    </citation>
    <scope>NUCLEOTIDE SEQUENCE [LARGE SCALE GENOMIC DNA]</scope>
    <source>
        <strain evidence="2 3">CBS 72588</strain>
    </source>
</reference>
<feature type="transmembrane region" description="Helical" evidence="1">
    <location>
        <begin position="89"/>
        <end position="110"/>
    </location>
</feature>
<keyword evidence="1" id="KW-1133">Transmembrane helix</keyword>
<keyword evidence="1" id="KW-0472">Membrane</keyword>
<dbReference type="VEuPathDB" id="FungiDB:PV06_11932"/>
<dbReference type="Proteomes" id="UP000053342">
    <property type="component" value="Unassembled WGS sequence"/>
</dbReference>
<accession>A0A0D2BDZ5</accession>
<feature type="transmembrane region" description="Helical" evidence="1">
    <location>
        <begin position="130"/>
        <end position="150"/>
    </location>
</feature>
<dbReference type="EMBL" id="KN847468">
    <property type="protein sequence ID" value="KIW35727.1"/>
    <property type="molecule type" value="Genomic_DNA"/>
</dbReference>
<keyword evidence="1" id="KW-0812">Transmembrane</keyword>
<sequence>MEIHASATQWYGIIAAIITVAWQVFRLLRVILRVWLLPWSEICIKWLAATLMRTLQWTTIDEFDLLFVAGYVTANAVCISLNAKDSVEVAARCGNLATINLVPLLVGLHLSDVADFLGMTLRIPKIIHRWVSCVMLLEVIVHVVINALTTDLKWTPAEISGTIQRVLLLSLCGTISRFANLRLASTY</sequence>
<feature type="transmembrane region" description="Helical" evidence="1">
    <location>
        <begin position="7"/>
        <end position="25"/>
    </location>
</feature>
<dbReference type="HOGENOM" id="CLU_1447685_0_0_1"/>
<dbReference type="OrthoDB" id="4494341at2759"/>
<dbReference type="RefSeq" id="XP_016255943.1">
    <property type="nucleotide sequence ID" value="XM_016413678.1"/>
</dbReference>
<gene>
    <name evidence="2" type="ORF">PV06_11932</name>
</gene>
<keyword evidence="3" id="KW-1185">Reference proteome</keyword>
<name>A0A0D2BDZ5_9EURO</name>
<dbReference type="GeneID" id="27364006"/>
<evidence type="ECO:0000313" key="3">
    <source>
        <dbReference type="Proteomes" id="UP000053342"/>
    </source>
</evidence>
<evidence type="ECO:0000256" key="1">
    <source>
        <dbReference type="SAM" id="Phobius"/>
    </source>
</evidence>
<dbReference type="AlphaFoldDB" id="A0A0D2BDZ5"/>
<protein>
    <submittedName>
        <fullName evidence="2">Uncharacterized protein</fullName>
    </submittedName>
</protein>
<proteinExistence type="predicted"/>
<evidence type="ECO:0000313" key="2">
    <source>
        <dbReference type="EMBL" id="KIW35727.1"/>
    </source>
</evidence>
<organism evidence="2 3">
    <name type="scientific">Exophiala oligosperma</name>
    <dbReference type="NCBI Taxonomy" id="215243"/>
    <lineage>
        <taxon>Eukaryota</taxon>
        <taxon>Fungi</taxon>
        <taxon>Dikarya</taxon>
        <taxon>Ascomycota</taxon>
        <taxon>Pezizomycotina</taxon>
        <taxon>Eurotiomycetes</taxon>
        <taxon>Chaetothyriomycetidae</taxon>
        <taxon>Chaetothyriales</taxon>
        <taxon>Herpotrichiellaceae</taxon>
        <taxon>Exophiala</taxon>
    </lineage>
</organism>